<accession>A0A392SZI3</accession>
<dbReference type="AlphaFoldDB" id="A0A392SZI3"/>
<organism evidence="2 3">
    <name type="scientific">Trifolium medium</name>
    <dbReference type="NCBI Taxonomy" id="97028"/>
    <lineage>
        <taxon>Eukaryota</taxon>
        <taxon>Viridiplantae</taxon>
        <taxon>Streptophyta</taxon>
        <taxon>Embryophyta</taxon>
        <taxon>Tracheophyta</taxon>
        <taxon>Spermatophyta</taxon>
        <taxon>Magnoliopsida</taxon>
        <taxon>eudicotyledons</taxon>
        <taxon>Gunneridae</taxon>
        <taxon>Pentapetalae</taxon>
        <taxon>rosids</taxon>
        <taxon>fabids</taxon>
        <taxon>Fabales</taxon>
        <taxon>Fabaceae</taxon>
        <taxon>Papilionoideae</taxon>
        <taxon>50 kb inversion clade</taxon>
        <taxon>NPAAA clade</taxon>
        <taxon>Hologalegina</taxon>
        <taxon>IRL clade</taxon>
        <taxon>Trifolieae</taxon>
        <taxon>Trifolium</taxon>
    </lineage>
</organism>
<dbReference type="EMBL" id="LXQA010460799">
    <property type="protein sequence ID" value="MCI53280.1"/>
    <property type="molecule type" value="Genomic_DNA"/>
</dbReference>
<proteinExistence type="predicted"/>
<evidence type="ECO:0000313" key="2">
    <source>
        <dbReference type="EMBL" id="MCI53280.1"/>
    </source>
</evidence>
<evidence type="ECO:0000256" key="1">
    <source>
        <dbReference type="SAM" id="Phobius"/>
    </source>
</evidence>
<reference evidence="2 3" key="1">
    <citation type="journal article" date="2018" name="Front. Plant Sci.">
        <title>Red Clover (Trifolium pratense) and Zigzag Clover (T. medium) - A Picture of Genomic Similarities and Differences.</title>
        <authorList>
            <person name="Dluhosova J."/>
            <person name="Istvanek J."/>
            <person name="Nedelnik J."/>
            <person name="Repkova J."/>
        </authorList>
    </citation>
    <scope>NUCLEOTIDE SEQUENCE [LARGE SCALE GENOMIC DNA]</scope>
    <source>
        <strain evidence="3">cv. 10/8</strain>
        <tissue evidence="2">Leaf</tissue>
    </source>
</reference>
<keyword evidence="3" id="KW-1185">Reference proteome</keyword>
<evidence type="ECO:0000313" key="3">
    <source>
        <dbReference type="Proteomes" id="UP000265520"/>
    </source>
</evidence>
<keyword evidence="1" id="KW-0472">Membrane</keyword>
<name>A0A392SZI3_9FABA</name>
<sequence>MNDDSLFISSVQIGAGVVLSWLGGPFFGLFPLWFSQIRSGCLGSSLVRFGSLAPPPSR</sequence>
<dbReference type="Proteomes" id="UP000265520">
    <property type="component" value="Unassembled WGS sequence"/>
</dbReference>
<comment type="caution">
    <text evidence="2">The sequence shown here is derived from an EMBL/GenBank/DDBJ whole genome shotgun (WGS) entry which is preliminary data.</text>
</comment>
<keyword evidence="1" id="KW-0812">Transmembrane</keyword>
<feature type="transmembrane region" description="Helical" evidence="1">
    <location>
        <begin position="6"/>
        <end position="30"/>
    </location>
</feature>
<protein>
    <submittedName>
        <fullName evidence="2">Uncharacterized protein</fullName>
    </submittedName>
</protein>
<keyword evidence="1" id="KW-1133">Transmembrane helix</keyword>